<dbReference type="GO" id="GO:0005634">
    <property type="term" value="C:nucleus"/>
    <property type="evidence" value="ECO:0007669"/>
    <property type="project" value="TreeGrafter"/>
</dbReference>
<comment type="similarity">
    <text evidence="1">Belongs to the NmrA-type oxidoreductase family.</text>
</comment>
<dbReference type="InterPro" id="IPR008030">
    <property type="entry name" value="NmrA-like"/>
</dbReference>
<dbReference type="Gene3D" id="3.40.50.720">
    <property type="entry name" value="NAD(P)-binding Rossmann-like Domain"/>
    <property type="match status" value="1"/>
</dbReference>
<comment type="caution">
    <text evidence="4">The sequence shown here is derived from an EMBL/GenBank/DDBJ whole genome shotgun (WGS) entry which is preliminary data.</text>
</comment>
<keyword evidence="2" id="KW-0521">NADP</keyword>
<name>A0A8T9BSN2_9HELO</name>
<dbReference type="SUPFAM" id="SSF51735">
    <property type="entry name" value="NAD(P)-binding Rossmann-fold domains"/>
    <property type="match status" value="1"/>
</dbReference>
<dbReference type="PANTHER" id="PTHR42748">
    <property type="entry name" value="NITROGEN METABOLITE REPRESSION PROTEIN NMRA FAMILY MEMBER"/>
    <property type="match status" value="1"/>
</dbReference>
<dbReference type="Proteomes" id="UP000469558">
    <property type="component" value="Unassembled WGS sequence"/>
</dbReference>
<reference evidence="4 5" key="1">
    <citation type="submission" date="2018-05" db="EMBL/GenBank/DDBJ databases">
        <title>Genome sequencing and assembly of the regulated plant pathogen Lachnellula willkommii and related sister species for the development of diagnostic species identification markers.</title>
        <authorList>
            <person name="Giroux E."/>
            <person name="Bilodeau G."/>
        </authorList>
    </citation>
    <scope>NUCLEOTIDE SEQUENCE [LARGE SCALE GENOMIC DNA]</scope>
    <source>
        <strain evidence="4 5">CBS 268.59</strain>
    </source>
</reference>
<dbReference type="Pfam" id="PF05368">
    <property type="entry name" value="NmrA"/>
    <property type="match status" value="1"/>
</dbReference>
<organism evidence="4 5">
    <name type="scientific">Lachnellula suecica</name>
    <dbReference type="NCBI Taxonomy" id="602035"/>
    <lineage>
        <taxon>Eukaryota</taxon>
        <taxon>Fungi</taxon>
        <taxon>Dikarya</taxon>
        <taxon>Ascomycota</taxon>
        <taxon>Pezizomycotina</taxon>
        <taxon>Leotiomycetes</taxon>
        <taxon>Helotiales</taxon>
        <taxon>Lachnaceae</taxon>
        <taxon>Lachnellula</taxon>
    </lineage>
</organism>
<dbReference type="AlphaFoldDB" id="A0A8T9BSN2"/>
<protein>
    <submittedName>
        <fullName evidence="4">NmrA-like family domain-containing protein</fullName>
    </submittedName>
</protein>
<evidence type="ECO:0000313" key="5">
    <source>
        <dbReference type="Proteomes" id="UP000469558"/>
    </source>
</evidence>
<dbReference type="OrthoDB" id="3358371at2759"/>
<sequence length="302" mass="32932">MAKTIVVIAVTGNQNFPPDSSHGSSVADVFLKAGWKVKGVTRNPSQPSAEALAAKGVEILKGDANDTESIKAAVQGADVVFGNTVFSDALATPKASIWEMCYNLEFQQGKNIVDAVASVGCLDRFIWSSLSNATKWSKGEYKGVYHFDSKAHVVDYINETYPKLAKKLSILQMGLFVTNWRWGQVAVPWGKQPDGSIVLRIPGSEDVPIPLVLPKDTGYYVWALNNLPVGTNMLAFSDRLLWTDYVKLWSKVTGVPAIFEKTTVAEHSKLAPDGNGEELAEMYAYAQDYGYDGSDPSLCSPR</sequence>
<dbReference type="EMBL" id="QGMK01003398">
    <property type="protein sequence ID" value="TVY52925.1"/>
    <property type="molecule type" value="Genomic_DNA"/>
</dbReference>
<keyword evidence="5" id="KW-1185">Reference proteome</keyword>
<evidence type="ECO:0000259" key="3">
    <source>
        <dbReference type="Pfam" id="PF05368"/>
    </source>
</evidence>
<dbReference type="PANTHER" id="PTHR42748:SF26">
    <property type="entry name" value="NMRA-LIKE DOMAIN-CONTAINING PROTEIN"/>
    <property type="match status" value="1"/>
</dbReference>
<feature type="non-terminal residue" evidence="4">
    <location>
        <position position="1"/>
    </location>
</feature>
<evidence type="ECO:0000256" key="2">
    <source>
        <dbReference type="ARBA" id="ARBA00022857"/>
    </source>
</evidence>
<dbReference type="InterPro" id="IPR051164">
    <property type="entry name" value="NmrA-like_oxidored"/>
</dbReference>
<feature type="domain" description="NmrA-like" evidence="3">
    <location>
        <begin position="2"/>
        <end position="294"/>
    </location>
</feature>
<dbReference type="InterPro" id="IPR036291">
    <property type="entry name" value="NAD(P)-bd_dom_sf"/>
</dbReference>
<evidence type="ECO:0000256" key="1">
    <source>
        <dbReference type="ARBA" id="ARBA00006328"/>
    </source>
</evidence>
<gene>
    <name evidence="4" type="primary">Nmral1_1</name>
    <name evidence="4" type="ORF">LSUE1_G009692</name>
</gene>
<evidence type="ECO:0000313" key="4">
    <source>
        <dbReference type="EMBL" id="TVY52925.1"/>
    </source>
</evidence>
<accession>A0A8T9BSN2</accession>
<dbReference type="Gene3D" id="3.90.25.10">
    <property type="entry name" value="UDP-galactose 4-epimerase, domain 1"/>
    <property type="match status" value="1"/>
</dbReference>
<proteinExistence type="inferred from homology"/>